<dbReference type="EMBL" id="CM023483">
    <property type="protein sequence ID" value="KAH6935170.1"/>
    <property type="molecule type" value="Genomic_DNA"/>
</dbReference>
<gene>
    <name evidence="1" type="ORF">HPB50_004306</name>
</gene>
<evidence type="ECO:0000313" key="1">
    <source>
        <dbReference type="EMBL" id="KAH6935170.1"/>
    </source>
</evidence>
<accession>A0ACB7SKE0</accession>
<protein>
    <submittedName>
        <fullName evidence="1">Uncharacterized protein</fullName>
    </submittedName>
</protein>
<keyword evidence="2" id="KW-1185">Reference proteome</keyword>
<sequence>MGDNAAMPEGKGKLPVSHGDQWFDLESVTGCFTGVVVDYSRPCSGMPDRPCHIVRELPTWNELLFPARMQLQEMLGAPGKLALVSTTETVMGLPEPHDLHFRQGAVVMHRLLRHHQCVAFLDVSPPYLQKLSPLLCDALPHSRLKRLRMKCSDLRIPEFIRVTIPTLTSLEKLECLFGSEIVNLCGGNFPTDFPNALADLVRTSSSLVVLVLQGVSMVEEASKKLLAALTECSALKELTLGRAVVPYTCRGDLLRYLALTPSLVSFRSAGDIQQTEKAILEGILHNRSISKVSISDFTGNAESVELVARIFSENTVIRSFSMPSALVPYSPRDTTPYESWIEALRQNETLEELTLPCDIWQPQQWIRLSAMLPLKHSLKKVCISQDSELVATVCRALRDSYVHDKVSCRVSITEDSIDLLKCKMFSGLLLFGLTRDVKVAALRELSNCTHVTSLALDVSRGDLAVSLALAEYVQSTSALRKLAVCTTFSDEFEPSNTWWRVIIESLSKNNSIKELAVYVENLGDMDVESLADTVNGSMKIRKLHFGDICMTRLRGFINRLAVGILDNHTLLSVTFDGQLDQGALDTTEKVFIISEKARRNSGLLVAAAAFSKTAHLDRYSTGALERVYKHHAVLLEDLAELADVSAADIGDLVRRRLNRTANLDDYMRITGVVKERVVCRPRDDGQMQLDDLDEDCWALVRRYLLLDDVEEAVVLAEKPPAVP</sequence>
<dbReference type="Proteomes" id="UP000821845">
    <property type="component" value="Chromosome 3"/>
</dbReference>
<organism evidence="1 2">
    <name type="scientific">Hyalomma asiaticum</name>
    <name type="common">Tick</name>
    <dbReference type="NCBI Taxonomy" id="266040"/>
    <lineage>
        <taxon>Eukaryota</taxon>
        <taxon>Metazoa</taxon>
        <taxon>Ecdysozoa</taxon>
        <taxon>Arthropoda</taxon>
        <taxon>Chelicerata</taxon>
        <taxon>Arachnida</taxon>
        <taxon>Acari</taxon>
        <taxon>Parasitiformes</taxon>
        <taxon>Ixodida</taxon>
        <taxon>Ixodoidea</taxon>
        <taxon>Ixodidae</taxon>
        <taxon>Hyalomminae</taxon>
        <taxon>Hyalomma</taxon>
    </lineage>
</organism>
<comment type="caution">
    <text evidence="1">The sequence shown here is derived from an EMBL/GenBank/DDBJ whole genome shotgun (WGS) entry which is preliminary data.</text>
</comment>
<name>A0ACB7SKE0_HYAAI</name>
<evidence type="ECO:0000313" key="2">
    <source>
        <dbReference type="Proteomes" id="UP000821845"/>
    </source>
</evidence>
<reference evidence="1" key="1">
    <citation type="submission" date="2020-05" db="EMBL/GenBank/DDBJ databases">
        <title>Large-scale comparative analyses of tick genomes elucidate their genetic diversity and vector capacities.</title>
        <authorList>
            <person name="Jia N."/>
            <person name="Wang J."/>
            <person name="Shi W."/>
            <person name="Du L."/>
            <person name="Sun Y."/>
            <person name="Zhan W."/>
            <person name="Jiang J."/>
            <person name="Wang Q."/>
            <person name="Zhang B."/>
            <person name="Ji P."/>
            <person name="Sakyi L.B."/>
            <person name="Cui X."/>
            <person name="Yuan T."/>
            <person name="Jiang B."/>
            <person name="Yang W."/>
            <person name="Lam T.T.-Y."/>
            <person name="Chang Q."/>
            <person name="Ding S."/>
            <person name="Wang X."/>
            <person name="Zhu J."/>
            <person name="Ruan X."/>
            <person name="Zhao L."/>
            <person name="Wei J."/>
            <person name="Que T."/>
            <person name="Du C."/>
            <person name="Cheng J."/>
            <person name="Dai P."/>
            <person name="Han X."/>
            <person name="Huang E."/>
            <person name="Gao Y."/>
            <person name="Liu J."/>
            <person name="Shao H."/>
            <person name="Ye R."/>
            <person name="Li L."/>
            <person name="Wei W."/>
            <person name="Wang X."/>
            <person name="Wang C."/>
            <person name="Yang T."/>
            <person name="Huo Q."/>
            <person name="Li W."/>
            <person name="Guo W."/>
            <person name="Chen H."/>
            <person name="Zhou L."/>
            <person name="Ni X."/>
            <person name="Tian J."/>
            <person name="Zhou Y."/>
            <person name="Sheng Y."/>
            <person name="Liu T."/>
            <person name="Pan Y."/>
            <person name="Xia L."/>
            <person name="Li J."/>
            <person name="Zhao F."/>
            <person name="Cao W."/>
        </authorList>
    </citation>
    <scope>NUCLEOTIDE SEQUENCE</scope>
    <source>
        <strain evidence="1">Hyas-2018</strain>
    </source>
</reference>
<proteinExistence type="predicted"/>